<sequence length="205" mass="22911">MRIKILIGLLVVCSFSVEAQLVNQFKKLGCAEKWWVITHPFIANKTAQLSLEVKIVANSDTIKTLLGKDGNGGELDAFRHTYWMAILTKEIGSRRALKLGEAHEKKNKQDFKKGRLEDGTIPDSVSIQMDLFNNQVGSSLVVKKERVSISELQMRVIEQICSGKTLVVAKNEKAQSLDINGNVLIREEWEGNWDSGRVLVPSSCN</sequence>
<protein>
    <recommendedName>
        <fullName evidence="2">DUF6973 domain-containing protein</fullName>
    </recommendedName>
</protein>
<dbReference type="AlphaFoldDB" id="A0A6N9NHC3"/>
<feature type="chain" id="PRO_5026725416" description="DUF6973 domain-containing protein" evidence="1">
    <location>
        <begin position="20"/>
        <end position="205"/>
    </location>
</feature>
<feature type="signal peptide" evidence="1">
    <location>
        <begin position="1"/>
        <end position="19"/>
    </location>
</feature>
<dbReference type="Pfam" id="PF22322">
    <property type="entry name" value="DUF6973"/>
    <property type="match status" value="1"/>
</dbReference>
<proteinExistence type="predicted"/>
<evidence type="ECO:0000313" key="3">
    <source>
        <dbReference type="EMBL" id="NBG66076.1"/>
    </source>
</evidence>
<gene>
    <name evidence="3" type="ORF">GQN54_08085</name>
</gene>
<comment type="caution">
    <text evidence="3">The sequence shown here is derived from an EMBL/GenBank/DDBJ whole genome shotgun (WGS) entry which is preliminary data.</text>
</comment>
<feature type="domain" description="DUF6973" evidence="2">
    <location>
        <begin position="34"/>
        <end position="162"/>
    </location>
</feature>
<evidence type="ECO:0000256" key="1">
    <source>
        <dbReference type="SAM" id="SignalP"/>
    </source>
</evidence>
<reference evidence="3 4" key="1">
    <citation type="submission" date="2019-12" db="EMBL/GenBank/DDBJ databases">
        <authorList>
            <person name="Zhao J."/>
        </authorList>
    </citation>
    <scope>NUCLEOTIDE SEQUENCE [LARGE SCALE GENOMIC DNA]</scope>
    <source>
        <strain evidence="3 4">S-15</strain>
    </source>
</reference>
<dbReference type="EMBL" id="WWNE01000006">
    <property type="protein sequence ID" value="NBG66076.1"/>
    <property type="molecule type" value="Genomic_DNA"/>
</dbReference>
<dbReference type="InterPro" id="IPR054246">
    <property type="entry name" value="DUF6973"/>
</dbReference>
<name>A0A6N9NHC3_9FLAO</name>
<evidence type="ECO:0000313" key="4">
    <source>
        <dbReference type="Proteomes" id="UP000470771"/>
    </source>
</evidence>
<organism evidence="3 4">
    <name type="scientific">Acidiluteibacter ferrifornacis</name>
    <dbReference type="NCBI Taxonomy" id="2692424"/>
    <lineage>
        <taxon>Bacteria</taxon>
        <taxon>Pseudomonadati</taxon>
        <taxon>Bacteroidota</taxon>
        <taxon>Flavobacteriia</taxon>
        <taxon>Flavobacteriales</taxon>
        <taxon>Cryomorphaceae</taxon>
        <taxon>Acidiluteibacter</taxon>
    </lineage>
</organism>
<accession>A0A6N9NHC3</accession>
<keyword evidence="1" id="KW-0732">Signal</keyword>
<keyword evidence="4" id="KW-1185">Reference proteome</keyword>
<dbReference type="Proteomes" id="UP000470771">
    <property type="component" value="Unassembled WGS sequence"/>
</dbReference>
<evidence type="ECO:0000259" key="2">
    <source>
        <dbReference type="Pfam" id="PF22322"/>
    </source>
</evidence>
<dbReference type="RefSeq" id="WP_160633021.1">
    <property type="nucleotide sequence ID" value="NZ_WWNE01000006.1"/>
</dbReference>